<reference evidence="1 2" key="1">
    <citation type="journal article" date="2024" name="Ann. Entomol. Soc. Am.">
        <title>Genomic analyses of the southern and eastern yellowjacket wasps (Hymenoptera: Vespidae) reveal evolutionary signatures of social life.</title>
        <authorList>
            <person name="Catto M.A."/>
            <person name="Caine P.B."/>
            <person name="Orr S.E."/>
            <person name="Hunt B.G."/>
            <person name="Goodisman M.A.D."/>
        </authorList>
    </citation>
    <scope>NUCLEOTIDE SEQUENCE [LARGE SCALE GENOMIC DNA]</scope>
    <source>
        <strain evidence="1">232</strain>
        <tissue evidence="1">Head and thorax</tissue>
    </source>
</reference>
<dbReference type="EMBL" id="JAYRBN010000075">
    <property type="protein sequence ID" value="KAL2732450.1"/>
    <property type="molecule type" value="Genomic_DNA"/>
</dbReference>
<name>A0ABD2BIH6_VESMC</name>
<keyword evidence="2" id="KW-1185">Reference proteome</keyword>
<proteinExistence type="predicted"/>
<gene>
    <name evidence="1" type="ORF">V1477_014691</name>
</gene>
<evidence type="ECO:0000313" key="2">
    <source>
        <dbReference type="Proteomes" id="UP001607303"/>
    </source>
</evidence>
<dbReference type="Proteomes" id="UP001607303">
    <property type="component" value="Unassembled WGS sequence"/>
</dbReference>
<comment type="caution">
    <text evidence="1">The sequence shown here is derived from an EMBL/GenBank/DDBJ whole genome shotgun (WGS) entry which is preliminary data.</text>
</comment>
<evidence type="ECO:0000313" key="1">
    <source>
        <dbReference type="EMBL" id="KAL2732450.1"/>
    </source>
</evidence>
<protein>
    <submittedName>
        <fullName evidence="1">Uncharacterized protein</fullName>
    </submittedName>
</protein>
<sequence>MDVHWLIRIALDLIPNNRPYSNRKMIGMIQRQPGPHITGLKTGEQANVYNLLQGRYVILEILRMS</sequence>
<organism evidence="1 2">
    <name type="scientific">Vespula maculifrons</name>
    <name type="common">Eastern yellow jacket</name>
    <name type="synonym">Wasp</name>
    <dbReference type="NCBI Taxonomy" id="7453"/>
    <lineage>
        <taxon>Eukaryota</taxon>
        <taxon>Metazoa</taxon>
        <taxon>Ecdysozoa</taxon>
        <taxon>Arthropoda</taxon>
        <taxon>Hexapoda</taxon>
        <taxon>Insecta</taxon>
        <taxon>Pterygota</taxon>
        <taxon>Neoptera</taxon>
        <taxon>Endopterygota</taxon>
        <taxon>Hymenoptera</taxon>
        <taxon>Apocrita</taxon>
        <taxon>Aculeata</taxon>
        <taxon>Vespoidea</taxon>
        <taxon>Vespidae</taxon>
        <taxon>Vespinae</taxon>
        <taxon>Vespula</taxon>
    </lineage>
</organism>
<dbReference type="AlphaFoldDB" id="A0ABD2BIH6"/>
<accession>A0ABD2BIH6</accession>